<dbReference type="AlphaFoldDB" id="A0A3P7E737"/>
<dbReference type="EMBL" id="UYWW01007337">
    <property type="protein sequence ID" value="VDM15206.1"/>
    <property type="molecule type" value="Genomic_DNA"/>
</dbReference>
<dbReference type="InParanoid" id="A0A3P7E737"/>
<gene>
    <name evidence="1" type="ORF">WBA_LOCUS8592</name>
</gene>
<proteinExistence type="predicted"/>
<evidence type="ECO:0000313" key="2">
    <source>
        <dbReference type="Proteomes" id="UP000270924"/>
    </source>
</evidence>
<sequence>LRWWFRQLKFNDSIAIRFLDRGTGRNTHFISRILITFMNAYKVEIIEFTIDLGDAELSLSCGYRGRDAASFEANEYKKYYEFLLIFSSVGIMLFHDYSFKAKTELCVNLIPTITIFKHMIIRVDNLEAVLEVVPESARVPNNWYIVRSIQIDYKLVVKYYPGVKIINDIIKIFRNYSVNYIKTVKSHF</sequence>
<accession>A0A3P7E737</accession>
<name>A0A3P7E737_WUCBA</name>
<organism evidence="1 2">
    <name type="scientific">Wuchereria bancrofti</name>
    <dbReference type="NCBI Taxonomy" id="6293"/>
    <lineage>
        <taxon>Eukaryota</taxon>
        <taxon>Metazoa</taxon>
        <taxon>Ecdysozoa</taxon>
        <taxon>Nematoda</taxon>
        <taxon>Chromadorea</taxon>
        <taxon>Rhabditida</taxon>
        <taxon>Spirurina</taxon>
        <taxon>Spiruromorpha</taxon>
        <taxon>Filarioidea</taxon>
        <taxon>Onchocercidae</taxon>
        <taxon>Wuchereria</taxon>
    </lineage>
</organism>
<dbReference type="Proteomes" id="UP000270924">
    <property type="component" value="Unassembled WGS sequence"/>
</dbReference>
<evidence type="ECO:0000313" key="1">
    <source>
        <dbReference type="EMBL" id="VDM15206.1"/>
    </source>
</evidence>
<reference evidence="1 2" key="1">
    <citation type="submission" date="2018-11" db="EMBL/GenBank/DDBJ databases">
        <authorList>
            <consortium name="Pathogen Informatics"/>
        </authorList>
    </citation>
    <scope>NUCLEOTIDE SEQUENCE [LARGE SCALE GENOMIC DNA]</scope>
</reference>
<feature type="non-terminal residue" evidence="1">
    <location>
        <position position="1"/>
    </location>
</feature>
<protein>
    <submittedName>
        <fullName evidence="1">Uncharacterized protein</fullName>
    </submittedName>
</protein>
<keyword evidence="2" id="KW-1185">Reference proteome</keyword>